<keyword evidence="3" id="KW-1185">Reference proteome</keyword>
<gene>
    <name evidence="2" type="ORF">BTMF_LOCUS3887</name>
</gene>
<keyword evidence="1" id="KW-1133">Transmembrane helix</keyword>
<name>A0A0R3QE05_9BILA</name>
<keyword evidence="1" id="KW-0812">Transmembrane</keyword>
<protein>
    <submittedName>
        <fullName evidence="4">Protein p5</fullName>
    </submittedName>
</protein>
<evidence type="ECO:0000256" key="1">
    <source>
        <dbReference type="SAM" id="Phobius"/>
    </source>
</evidence>
<dbReference type="AlphaFoldDB" id="A0A0R3QE05"/>
<evidence type="ECO:0000313" key="4">
    <source>
        <dbReference type="WBParaSite" id="BTMF_0000459101-mRNA-1"/>
    </source>
</evidence>
<evidence type="ECO:0000313" key="3">
    <source>
        <dbReference type="Proteomes" id="UP000280834"/>
    </source>
</evidence>
<dbReference type="EMBL" id="UZAG01003658">
    <property type="protein sequence ID" value="VDO15692.1"/>
    <property type="molecule type" value="Genomic_DNA"/>
</dbReference>
<keyword evidence="1" id="KW-0472">Membrane</keyword>
<reference evidence="4" key="1">
    <citation type="submission" date="2017-02" db="UniProtKB">
        <authorList>
            <consortium name="WormBaseParasite"/>
        </authorList>
    </citation>
    <scope>IDENTIFICATION</scope>
</reference>
<feature type="transmembrane region" description="Helical" evidence="1">
    <location>
        <begin position="24"/>
        <end position="40"/>
    </location>
</feature>
<accession>A0A0R3QE05</accession>
<reference evidence="2 3" key="2">
    <citation type="submission" date="2018-11" db="EMBL/GenBank/DDBJ databases">
        <authorList>
            <consortium name="Pathogen Informatics"/>
        </authorList>
    </citation>
    <scope>NUCLEOTIDE SEQUENCE [LARGE SCALE GENOMIC DNA]</scope>
</reference>
<sequence>MVLFLVAIILIIWFIVEVSNNQTYLIITTVCFIVECLLFLRDVKILQGEASN</sequence>
<proteinExistence type="predicted"/>
<dbReference type="WBParaSite" id="BTMF_0000459101-mRNA-1">
    <property type="protein sequence ID" value="BTMF_0000459101-mRNA-1"/>
    <property type="gene ID" value="BTMF_0000459101"/>
</dbReference>
<organism evidence="4">
    <name type="scientific">Brugia timori</name>
    <dbReference type="NCBI Taxonomy" id="42155"/>
    <lineage>
        <taxon>Eukaryota</taxon>
        <taxon>Metazoa</taxon>
        <taxon>Ecdysozoa</taxon>
        <taxon>Nematoda</taxon>
        <taxon>Chromadorea</taxon>
        <taxon>Rhabditida</taxon>
        <taxon>Spirurina</taxon>
        <taxon>Spiruromorpha</taxon>
        <taxon>Filarioidea</taxon>
        <taxon>Onchocercidae</taxon>
        <taxon>Brugia</taxon>
    </lineage>
</organism>
<dbReference type="Proteomes" id="UP000280834">
    <property type="component" value="Unassembled WGS sequence"/>
</dbReference>
<evidence type="ECO:0000313" key="2">
    <source>
        <dbReference type="EMBL" id="VDO15692.1"/>
    </source>
</evidence>